<dbReference type="InterPro" id="IPR000152">
    <property type="entry name" value="EGF-type_Asp/Asn_hydroxyl_site"/>
</dbReference>
<reference evidence="6" key="3">
    <citation type="submission" date="2025-09" db="UniProtKB">
        <authorList>
            <consortium name="Ensembl"/>
        </authorList>
    </citation>
    <scope>IDENTIFICATION</scope>
</reference>
<feature type="chain" id="PRO_5004867839" description="EGF-like domain-containing protein" evidence="4">
    <location>
        <begin position="26"/>
        <end position="175"/>
    </location>
</feature>
<keyword evidence="3" id="KW-1015">Disulfide bond</keyword>
<dbReference type="FunFam" id="2.10.25.10:FF:000010">
    <property type="entry name" value="Pro-epidermal growth factor"/>
    <property type="match status" value="1"/>
</dbReference>
<evidence type="ECO:0000256" key="4">
    <source>
        <dbReference type="SAM" id="SignalP"/>
    </source>
</evidence>
<organism evidence="6 7">
    <name type="scientific">Lepisosteus oculatus</name>
    <name type="common">Spotted gar</name>
    <dbReference type="NCBI Taxonomy" id="7918"/>
    <lineage>
        <taxon>Eukaryota</taxon>
        <taxon>Metazoa</taxon>
        <taxon>Chordata</taxon>
        <taxon>Craniata</taxon>
        <taxon>Vertebrata</taxon>
        <taxon>Euteleostomi</taxon>
        <taxon>Actinopterygii</taxon>
        <taxon>Neopterygii</taxon>
        <taxon>Holostei</taxon>
        <taxon>Semionotiformes</taxon>
        <taxon>Lepisosteidae</taxon>
        <taxon>Lepisosteus</taxon>
    </lineage>
</organism>
<dbReference type="Pfam" id="PF14670">
    <property type="entry name" value="FXa_inhibition"/>
    <property type="match status" value="2"/>
</dbReference>
<dbReference type="Gene3D" id="2.10.25.10">
    <property type="entry name" value="Laminin"/>
    <property type="match status" value="3"/>
</dbReference>
<dbReference type="InParanoid" id="W5NJJ2"/>
<reference evidence="7" key="1">
    <citation type="submission" date="2011-12" db="EMBL/GenBank/DDBJ databases">
        <title>The Draft Genome of Lepisosteus oculatus.</title>
        <authorList>
            <consortium name="The Broad Institute Genome Assembly &amp; Analysis Group"/>
            <consortium name="Computational R&amp;D Group"/>
            <consortium name="and Sequencing Platform"/>
            <person name="Di Palma F."/>
            <person name="Alfoldi J."/>
            <person name="Johnson J."/>
            <person name="Berlin A."/>
            <person name="Gnerre S."/>
            <person name="Jaffe D."/>
            <person name="MacCallum I."/>
            <person name="Young S."/>
            <person name="Walker B.J."/>
            <person name="Lander E.S."/>
            <person name="Lindblad-Toh K."/>
        </authorList>
    </citation>
    <scope>NUCLEOTIDE SEQUENCE [LARGE SCALE GENOMIC DNA]</scope>
</reference>
<reference evidence="6" key="2">
    <citation type="submission" date="2025-08" db="UniProtKB">
        <authorList>
            <consortium name="Ensembl"/>
        </authorList>
    </citation>
    <scope>IDENTIFICATION</scope>
</reference>
<dbReference type="HOGENOM" id="CLU_1499644_0_0_1"/>
<dbReference type="FunFam" id="2.10.25.10:FF:000240">
    <property type="entry name" value="Vitamin K-dependent protein S"/>
    <property type="match status" value="1"/>
</dbReference>
<keyword evidence="1" id="KW-0245">EGF-like domain</keyword>
<proteinExistence type="predicted"/>
<keyword evidence="7" id="KW-1185">Reference proteome</keyword>
<dbReference type="AlphaFoldDB" id="W5NJJ2"/>
<dbReference type="PANTHER" id="PTHR24034:SF200">
    <property type="entry name" value="EGF-LIKE AND EMI DOMAIN-CONTAINING PROTEIN 1"/>
    <property type="match status" value="1"/>
</dbReference>
<evidence type="ECO:0000256" key="2">
    <source>
        <dbReference type="ARBA" id="ARBA00022737"/>
    </source>
</evidence>
<keyword evidence="4" id="KW-0732">Signal</keyword>
<dbReference type="Proteomes" id="UP000018468">
    <property type="component" value="Linkage group LG8"/>
</dbReference>
<dbReference type="GeneTree" id="ENSGT00940000164251"/>
<evidence type="ECO:0000256" key="1">
    <source>
        <dbReference type="ARBA" id="ARBA00022536"/>
    </source>
</evidence>
<dbReference type="PROSITE" id="PS01186">
    <property type="entry name" value="EGF_2"/>
    <property type="match status" value="3"/>
</dbReference>
<dbReference type="Ensembl" id="ENSLOCT00000020837.1">
    <property type="protein sequence ID" value="ENSLOCP00000020801.1"/>
    <property type="gene ID" value="ENSLOCG00000016830.1"/>
</dbReference>
<feature type="domain" description="EGF-like" evidence="5">
    <location>
        <begin position="64"/>
        <end position="79"/>
    </location>
</feature>
<protein>
    <recommendedName>
        <fullName evidence="5">EGF-like domain-containing protein</fullName>
    </recommendedName>
</protein>
<dbReference type="InterPro" id="IPR009030">
    <property type="entry name" value="Growth_fac_rcpt_cys_sf"/>
</dbReference>
<dbReference type="Bgee" id="ENSLOCG00000016830">
    <property type="expression patterns" value="Expressed in larva"/>
</dbReference>
<dbReference type="PROSITE" id="PS01187">
    <property type="entry name" value="EGF_CA"/>
    <property type="match status" value="1"/>
</dbReference>
<dbReference type="PANTHER" id="PTHR24034">
    <property type="entry name" value="EGF-LIKE DOMAIN-CONTAINING PROTEIN"/>
    <property type="match status" value="1"/>
</dbReference>
<dbReference type="STRING" id="7918.ENSLOCP00000020801"/>
<dbReference type="GO" id="GO:0005509">
    <property type="term" value="F:calcium ion binding"/>
    <property type="evidence" value="ECO:0007669"/>
    <property type="project" value="InterPro"/>
</dbReference>
<dbReference type="SUPFAM" id="SSF57184">
    <property type="entry name" value="Growth factor receptor domain"/>
    <property type="match status" value="1"/>
</dbReference>
<evidence type="ECO:0000256" key="3">
    <source>
        <dbReference type="ARBA" id="ARBA00023157"/>
    </source>
</evidence>
<name>W5NJJ2_LEPOC</name>
<dbReference type="SMART" id="SM00181">
    <property type="entry name" value="EGF"/>
    <property type="match status" value="3"/>
</dbReference>
<evidence type="ECO:0000259" key="5">
    <source>
        <dbReference type="PROSITE" id="PS01186"/>
    </source>
</evidence>
<dbReference type="eggNOG" id="KOG1217">
    <property type="taxonomic scope" value="Eukaryota"/>
</dbReference>
<dbReference type="PROSITE" id="PS00010">
    <property type="entry name" value="ASX_HYDROXYL"/>
    <property type="match status" value="2"/>
</dbReference>
<dbReference type="SMART" id="SM00179">
    <property type="entry name" value="EGF_CA"/>
    <property type="match status" value="2"/>
</dbReference>
<dbReference type="InterPro" id="IPR000742">
    <property type="entry name" value="EGF"/>
</dbReference>
<dbReference type="EMBL" id="AHAT01023613">
    <property type="status" value="NOT_ANNOTATED_CDS"/>
    <property type="molecule type" value="Genomic_DNA"/>
</dbReference>
<evidence type="ECO:0000313" key="6">
    <source>
        <dbReference type="Ensembl" id="ENSLOCP00000020801.1"/>
    </source>
</evidence>
<feature type="domain" description="EGF-like" evidence="5">
    <location>
        <begin position="105"/>
        <end position="120"/>
    </location>
</feature>
<dbReference type="InterPro" id="IPR001881">
    <property type="entry name" value="EGF-like_Ca-bd_dom"/>
</dbReference>
<accession>W5NJJ2</accession>
<evidence type="ECO:0000313" key="7">
    <source>
        <dbReference type="Proteomes" id="UP000018468"/>
    </source>
</evidence>
<dbReference type="InterPro" id="IPR018097">
    <property type="entry name" value="EGF_Ca-bd_CS"/>
</dbReference>
<keyword evidence="2" id="KW-0677">Repeat</keyword>
<feature type="domain" description="EGF-like" evidence="5">
    <location>
        <begin position="146"/>
        <end position="161"/>
    </location>
</feature>
<feature type="signal peptide" evidence="4">
    <location>
        <begin position="1"/>
        <end position="25"/>
    </location>
</feature>
<dbReference type="OMA" id="EHICATN"/>
<dbReference type="InterPro" id="IPR050751">
    <property type="entry name" value="ECM_structural_protein"/>
</dbReference>
<sequence>MNMNKRYLKVLFLFGSFFYVTTVDAQQCDTQEHICATNRHDCDPFLATCVEGASNADTKTNYHCVCQTGYQGNGKIGNCSDINECANRTGGCSQLCVNTEGSYRCQCRLGFIMEKDNRTCSDINECAQENGGCSQLCVNTKGSYICECTAGFVLSQDSQTCTGKLNSSMNKSSIQ</sequence>